<evidence type="ECO:0000313" key="4">
    <source>
        <dbReference type="Proteomes" id="UP000316759"/>
    </source>
</evidence>
<feature type="compositionally biased region" description="Basic and acidic residues" evidence="2">
    <location>
        <begin position="130"/>
        <end position="147"/>
    </location>
</feature>
<evidence type="ECO:0000256" key="2">
    <source>
        <dbReference type="SAM" id="MobiDB-lite"/>
    </source>
</evidence>
<feature type="compositionally biased region" description="Basic and acidic residues" evidence="2">
    <location>
        <begin position="1391"/>
        <end position="1401"/>
    </location>
</feature>
<organism evidence="3 4">
    <name type="scientific">Fasciola gigantica</name>
    <name type="common">Giant liver fluke</name>
    <dbReference type="NCBI Taxonomy" id="46835"/>
    <lineage>
        <taxon>Eukaryota</taxon>
        <taxon>Metazoa</taxon>
        <taxon>Spiralia</taxon>
        <taxon>Lophotrochozoa</taxon>
        <taxon>Platyhelminthes</taxon>
        <taxon>Trematoda</taxon>
        <taxon>Digenea</taxon>
        <taxon>Plagiorchiida</taxon>
        <taxon>Echinostomata</taxon>
        <taxon>Echinostomatoidea</taxon>
        <taxon>Fasciolidae</taxon>
        <taxon>Fasciola</taxon>
    </lineage>
</organism>
<comment type="caution">
    <text evidence="3">The sequence shown here is derived from an EMBL/GenBank/DDBJ whole genome shotgun (WGS) entry which is preliminary data.</text>
</comment>
<sequence length="1401" mass="156232">MEPYEKRSLRPFDTVVNFNEDFHSGSEVSGKIVPSSVSVVAGDLMNKADVTAKNVDKRTKAVLTIFKKPSSVYRMSRRSRSKTRSENRKAVNRVSISSDQVTLQTYTHYQLPVSGSSQPPLTQLRSYSPPEREYPKPIRLPLGHDRPTPNGHETVSSKEDSAAGVVVLNSQLLGMASGICNIVGRSSFNFAQANGAANDLKVTAKQLTLSESKRSLVPEISEYPRNEKSSSQGRAHSYENISNRVTFLSQESDNNTNIPTQFPNTGAEKEGAALHENIKVCETELKTLREQLARRPLETEQISQEPVNAKPQEQSVESPPNELTYVESISGDTFHNLKNKIGELYADLESLRCAHTQALDKQADLQEEVLALRRSCDWYAEQLKLTQCSRDKFCCENEKLQSLLKEMGEHNHRLTHENNCLQAQLACAQAASATAKRNLSAQLDAIRIDMIEREAIFERFSTERASLEKLNMERAGQVNALQIKVANLQRDLKFAEERTTRQRARLEFLESCVSSADLKQTELQGKLLVIEHKRVADTREINEHLSGYSETVERFENLQRLCKEKDDALTIITEEKAALEFGLNAACREKETLNEYLDQLKENLVRIEESFDRARSELDLKQIQLISLTHERDALQKQIDEWKQQEELKTQSQHNLPKFLDKVKCYHKLSNDKSQIKIDVAVQTEVQLLRSSHKLISHMPNIHSQSVVVSVPHSYAMPNSLELLNSESSLATYKQFSLGYVAQNIAGSDPSNISHSFARYDQPPPPGYVAQEQVNCAAEQSHGIFQNVYKENAEVAQETAHLAGIVFQPHLGGTSDAVPLSSERSSASYTPYEYSHQCQSELCEACSEKSLRDAGRCSLSDRLKADAQRPDEFSAEKAVDSEVPSNCIQSETAWYGGFGANDVVRVEIGLEEMESAIQSRLEDDCFTKGASDFSVVTHNHGSQSTVLRHNDAEKSKAPETVRSPFCDLTFIVSAECENSEELNLFDQPQRTTSDAHRDSPHFGPHEPHLERPHLSPLNELEAQLGSCADDVTPVDDISVVQARQCVALGRTDFRRKSRETTGNGLLMSAREGNNESHFHKTVGPCVQNMVHQGSENPESGFSHGLPEAQHSSQPAGVIANEEALFDLHISQNELVKSSSVLVSSDQSHRETIFQRLAEENQRATNAVPNSVTIRESSAHLQAIGAPIQAMIELDATRTKLNELQSEVESLRNEAKNLRQESATLRACQNVYTSAHVSELEALRSIIKTTTNHLAVMSASLKDANEEKMQLQKELAHIKGSIRGQLENFRLFSPIKSVDSMQTLPGKQSSESVTCILRSIGFDVHKLEGLVEDNVELPTLNSKPLTGLNKCFDALQAEISNLENEIVHHAMVVQNSMGGSLRPDGETIPATERTKQFCDREP</sequence>
<feature type="coiled-coil region" evidence="1">
    <location>
        <begin position="583"/>
        <end position="652"/>
    </location>
</feature>
<feature type="compositionally biased region" description="Polar residues" evidence="2">
    <location>
        <begin position="112"/>
        <end position="126"/>
    </location>
</feature>
<feature type="compositionally biased region" description="Polar residues" evidence="2">
    <location>
        <begin position="300"/>
        <end position="318"/>
    </location>
</feature>
<dbReference type="STRING" id="46835.A0A504YTT7"/>
<accession>A0A504YTT7</accession>
<proteinExistence type="predicted"/>
<feature type="coiled-coil region" evidence="1">
    <location>
        <begin position="1253"/>
        <end position="1280"/>
    </location>
</feature>
<keyword evidence="1" id="KW-0175">Coiled coil</keyword>
<feature type="region of interest" description="Disordered" evidence="2">
    <location>
        <begin position="1377"/>
        <end position="1401"/>
    </location>
</feature>
<feature type="compositionally biased region" description="Basic and acidic residues" evidence="2">
    <location>
        <begin position="993"/>
        <end position="1012"/>
    </location>
</feature>
<feature type="region of interest" description="Disordered" evidence="2">
    <location>
        <begin position="296"/>
        <end position="320"/>
    </location>
</feature>
<evidence type="ECO:0000313" key="3">
    <source>
        <dbReference type="EMBL" id="TPP64683.1"/>
    </source>
</evidence>
<gene>
    <name evidence="3" type="ORF">FGIG_05387</name>
</gene>
<evidence type="ECO:0000256" key="1">
    <source>
        <dbReference type="SAM" id="Coils"/>
    </source>
</evidence>
<keyword evidence="4" id="KW-1185">Reference proteome</keyword>
<dbReference type="Proteomes" id="UP000316759">
    <property type="component" value="Unassembled WGS sequence"/>
</dbReference>
<dbReference type="EMBL" id="SUNJ01004115">
    <property type="protein sequence ID" value="TPP64683.1"/>
    <property type="molecule type" value="Genomic_DNA"/>
</dbReference>
<feature type="region of interest" description="Disordered" evidence="2">
    <location>
        <begin position="74"/>
        <end position="93"/>
    </location>
</feature>
<name>A0A504YTT7_FASGI</name>
<feature type="region of interest" description="Disordered" evidence="2">
    <location>
        <begin position="112"/>
        <end position="158"/>
    </location>
</feature>
<feature type="region of interest" description="Disordered" evidence="2">
    <location>
        <begin position="985"/>
        <end position="1012"/>
    </location>
</feature>
<protein>
    <submittedName>
        <fullName evidence="3">Putative udp-galactose transporter</fullName>
    </submittedName>
</protein>
<dbReference type="OrthoDB" id="2286360at2759"/>
<feature type="coiled-coil region" evidence="1">
    <location>
        <begin position="478"/>
        <end position="505"/>
    </location>
</feature>
<reference evidence="3 4" key="1">
    <citation type="submission" date="2019-04" db="EMBL/GenBank/DDBJ databases">
        <title>Annotation for the trematode Fasciola gigantica.</title>
        <authorList>
            <person name="Choi Y.-J."/>
        </authorList>
    </citation>
    <scope>NUCLEOTIDE SEQUENCE [LARGE SCALE GENOMIC DNA]</scope>
    <source>
        <strain evidence="3">Uganda_cow_1</strain>
    </source>
</reference>
<feature type="coiled-coil region" evidence="1">
    <location>
        <begin position="1193"/>
        <end position="1227"/>
    </location>
</feature>